<keyword evidence="4" id="KW-1185">Reference proteome</keyword>
<feature type="compositionally biased region" description="Basic residues" evidence="1">
    <location>
        <begin position="117"/>
        <end position="130"/>
    </location>
</feature>
<evidence type="ECO:0000313" key="4">
    <source>
        <dbReference type="Proteomes" id="UP000308199"/>
    </source>
</evidence>
<reference evidence="3 4" key="1">
    <citation type="submission" date="2019-02" db="EMBL/GenBank/DDBJ databases">
        <title>Genome sequencing of the rare red list fungi Phellinidium pouzarii.</title>
        <authorList>
            <person name="Buettner E."/>
            <person name="Kellner H."/>
        </authorList>
    </citation>
    <scope>NUCLEOTIDE SEQUENCE [LARGE SCALE GENOMIC DNA]</scope>
    <source>
        <strain evidence="3 4">DSM 108285</strain>
    </source>
</reference>
<evidence type="ECO:0000313" key="3">
    <source>
        <dbReference type="EMBL" id="THH09904.1"/>
    </source>
</evidence>
<organism evidence="3 4">
    <name type="scientific">Phellinidium pouzarii</name>
    <dbReference type="NCBI Taxonomy" id="167371"/>
    <lineage>
        <taxon>Eukaryota</taxon>
        <taxon>Fungi</taxon>
        <taxon>Dikarya</taxon>
        <taxon>Basidiomycota</taxon>
        <taxon>Agaricomycotina</taxon>
        <taxon>Agaricomycetes</taxon>
        <taxon>Hymenochaetales</taxon>
        <taxon>Hymenochaetaceae</taxon>
        <taxon>Phellinidium</taxon>
    </lineage>
</organism>
<dbReference type="GO" id="GO:0000124">
    <property type="term" value="C:SAGA complex"/>
    <property type="evidence" value="ECO:0007669"/>
    <property type="project" value="InterPro"/>
</dbReference>
<feature type="compositionally biased region" description="Acidic residues" evidence="1">
    <location>
        <begin position="253"/>
        <end position="264"/>
    </location>
</feature>
<dbReference type="EMBL" id="SGPK01000049">
    <property type="protein sequence ID" value="THH09904.1"/>
    <property type="molecule type" value="Genomic_DNA"/>
</dbReference>
<feature type="compositionally biased region" description="Acidic residues" evidence="1">
    <location>
        <begin position="822"/>
        <end position="832"/>
    </location>
</feature>
<dbReference type="OrthoDB" id="21678at2759"/>
<feature type="region of interest" description="Disordered" evidence="1">
    <location>
        <begin position="13"/>
        <end position="40"/>
    </location>
</feature>
<feature type="region of interest" description="Disordered" evidence="1">
    <location>
        <begin position="89"/>
        <end position="130"/>
    </location>
</feature>
<feature type="region of interest" description="Disordered" evidence="1">
    <location>
        <begin position="301"/>
        <end position="354"/>
    </location>
</feature>
<dbReference type="GO" id="GO:1904802">
    <property type="term" value="P:RITS complex assembly"/>
    <property type="evidence" value="ECO:0007669"/>
    <property type="project" value="TreeGrafter"/>
</dbReference>
<accession>A0A4S4LDJ8</accession>
<dbReference type="PROSITE" id="PS51505">
    <property type="entry name" value="SCA7"/>
    <property type="match status" value="1"/>
</dbReference>
<dbReference type="PANTHER" id="PTHR47805:SF1">
    <property type="entry name" value="SAGA-ASSOCIATED FACTOR 73"/>
    <property type="match status" value="1"/>
</dbReference>
<dbReference type="GO" id="GO:0006357">
    <property type="term" value="P:regulation of transcription by RNA polymerase II"/>
    <property type="evidence" value="ECO:0007669"/>
    <property type="project" value="TreeGrafter"/>
</dbReference>
<sequence length="1002" mass="109409">MSLKLKPAIASSPKIPFSWDNLPTSPSVTTPSDPPSSPATQWLDAKHMKIFGAEPLRSEFGIVRCSECDKPVLRSAMLDHAERCRTIRNGGKKGAKADGKKRKADEEDGFDEDVTGKKKKPATKITKGRMKGPVDLDRQCGVINDKNLPCSRALTCKSHAMGAKRAVQGRSKSYDELLNEFNRERNPNYVEPPKRQTKAERKEQKEKEKAEKKRLAGEAAAAAAAVKQASGGAVKKGKKSTVSGIRGGSTVQDEPEDENMDDVDSEAELDSMVKAVRSARTTGVIGLPLAIPCDAGSCRAIDGPSNNKEDKPAAISAPSIPPQQELQNHTPSPPFEGKNKGKATREDIQSIPVDTTSVTIKEKVLSNKSSSKMKPKLTDKKLDSEVEAILNNAFSNTENTSERVKVPPVWPMEDLDNILEFLFEMTCSSVADDTGNAQSVANAHMEGVKIRDFATIPINEALTEARYREVVNSTVPEVFNARQKALDFYYMRLLFSQGIFDLPSSPLTVEDVDRLYTIGYITKSTANFVTGSTMLGRGAYRRVMRETGLMMYDGKRLAPRGRWTIPVDSACPTPDEVRAFYDVREKYRAIAPEMGCSEYRLPADWRPALSRAWINHHRDKYGRFGLKNVGIDDKTAAEQFVKIPDWTYIPPTKYESFVAARANRPLTTLFDAWGAEDAAAAAAVAAPALAPEPVDGLRTEPRAASDVVSLNRPADSDDDITPRHPSVALPPSSPPQNSGFSKGKKRARCNSDEETSDDGSSRCTRPRTLHVESCDEPASSSPPASPCAARAQRCHLSKVSPMRKLKPTISAKAQGKKRAREEESEMSVESEDGPSPVKKCKEADVTTPLSPALTPISASPVAVQHLSRHALKRHGRKKIDYEKNEFTELSPTDIRRDQGDVNADLCTADHLLVVSNMHYSESAMTAPIAIPSNARLAPGSIPHEVGPVAGPIQSEARAQLDDNWSTLCAGFDIIRRGGEEVHDLMTYSPSKSLGGRSSRISS</sequence>
<feature type="compositionally biased region" description="Basic and acidic residues" evidence="1">
    <location>
        <begin position="337"/>
        <end position="348"/>
    </location>
</feature>
<feature type="region of interest" description="Disordered" evidence="1">
    <location>
        <begin position="693"/>
        <end position="765"/>
    </location>
</feature>
<feature type="compositionally biased region" description="Basic residues" evidence="1">
    <location>
        <begin position="90"/>
        <end position="102"/>
    </location>
</feature>
<feature type="region of interest" description="Disordered" evidence="1">
    <location>
        <begin position="180"/>
        <end position="264"/>
    </location>
</feature>
<dbReference type="Pfam" id="PF08313">
    <property type="entry name" value="SCA7"/>
    <property type="match status" value="1"/>
</dbReference>
<gene>
    <name evidence="3" type="ORF">EW145_g1692</name>
</gene>
<dbReference type="InterPro" id="IPR013243">
    <property type="entry name" value="SCA7_dom"/>
</dbReference>
<dbReference type="Proteomes" id="UP000308199">
    <property type="component" value="Unassembled WGS sequence"/>
</dbReference>
<comment type="caution">
    <text evidence="3">The sequence shown here is derived from an EMBL/GenBank/DDBJ whole genome shotgun (WGS) entry which is preliminary data.</text>
</comment>
<evidence type="ECO:0000259" key="2">
    <source>
        <dbReference type="PROSITE" id="PS51505"/>
    </source>
</evidence>
<evidence type="ECO:0000256" key="1">
    <source>
        <dbReference type="SAM" id="MobiDB-lite"/>
    </source>
</evidence>
<feature type="compositionally biased region" description="Basic and acidic residues" evidence="1">
    <location>
        <begin position="181"/>
        <end position="216"/>
    </location>
</feature>
<dbReference type="AlphaFoldDB" id="A0A4S4LDJ8"/>
<dbReference type="GO" id="GO:0031048">
    <property type="term" value="P:regulatory ncRNA-mediated heterochromatin formation"/>
    <property type="evidence" value="ECO:0007669"/>
    <property type="project" value="TreeGrafter"/>
</dbReference>
<proteinExistence type="predicted"/>
<dbReference type="PANTHER" id="PTHR47805">
    <property type="entry name" value="SAGA-ASSOCIATED FACTOR 73"/>
    <property type="match status" value="1"/>
</dbReference>
<dbReference type="InterPro" id="IPR037804">
    <property type="entry name" value="SGF73"/>
</dbReference>
<feature type="compositionally biased region" description="Low complexity" evidence="1">
    <location>
        <begin position="217"/>
        <end position="233"/>
    </location>
</feature>
<feature type="domain" description="SCA7" evidence="2">
    <location>
        <begin position="127"/>
        <end position="193"/>
    </location>
</feature>
<dbReference type="Gene3D" id="6.10.140.670">
    <property type="match status" value="1"/>
</dbReference>
<name>A0A4S4LDJ8_9AGAM</name>
<feature type="region of interest" description="Disordered" evidence="1">
    <location>
        <begin position="798"/>
        <end position="841"/>
    </location>
</feature>
<protein>
    <recommendedName>
        <fullName evidence="2">SCA7 domain-containing protein</fullName>
    </recommendedName>
</protein>